<evidence type="ECO:0000256" key="6">
    <source>
        <dbReference type="SAM" id="SignalP"/>
    </source>
</evidence>
<protein>
    <submittedName>
        <fullName evidence="9">Murein DD-endopeptidase MepH</fullName>
        <ecNumber evidence="9">3.4.-.-</ecNumber>
    </submittedName>
</protein>
<dbReference type="InterPro" id="IPR051202">
    <property type="entry name" value="Peptidase_C40"/>
</dbReference>
<dbReference type="InterPro" id="IPR038765">
    <property type="entry name" value="Papain-like_cys_pep_sf"/>
</dbReference>
<dbReference type="Gene3D" id="2.30.30.40">
    <property type="entry name" value="SH3 Domains"/>
    <property type="match status" value="2"/>
</dbReference>
<dbReference type="SUPFAM" id="SSF54001">
    <property type="entry name" value="Cysteine proteinases"/>
    <property type="match status" value="1"/>
</dbReference>
<evidence type="ECO:0000256" key="5">
    <source>
        <dbReference type="SAM" id="MobiDB-lite"/>
    </source>
</evidence>
<dbReference type="AlphaFoldDB" id="A0A6N3AQV7"/>
<dbReference type="InterPro" id="IPR036028">
    <property type="entry name" value="SH3-like_dom_sf"/>
</dbReference>
<evidence type="ECO:0000256" key="2">
    <source>
        <dbReference type="ARBA" id="ARBA00022670"/>
    </source>
</evidence>
<dbReference type="InterPro" id="IPR003646">
    <property type="entry name" value="SH3-like_bac-type"/>
</dbReference>
<gene>
    <name evidence="9" type="primary">mepH_3</name>
    <name evidence="9" type="ORF">IBLFYP30_01401</name>
</gene>
<evidence type="ECO:0000256" key="1">
    <source>
        <dbReference type="ARBA" id="ARBA00007074"/>
    </source>
</evidence>
<name>A0A6N3AQV7_9FIRM</name>
<dbReference type="CDD" id="cd00174">
    <property type="entry name" value="SH3"/>
    <property type="match status" value="2"/>
</dbReference>
<dbReference type="Pfam" id="PF00877">
    <property type="entry name" value="NLPC_P60"/>
    <property type="match status" value="1"/>
</dbReference>
<dbReference type="RefSeq" id="WP_024037324.1">
    <property type="nucleotide sequence ID" value="NZ_CACRUE010000022.1"/>
</dbReference>
<feature type="signal peptide" evidence="6">
    <location>
        <begin position="1"/>
        <end position="27"/>
    </location>
</feature>
<dbReference type="PROSITE" id="PS51781">
    <property type="entry name" value="SH3B"/>
    <property type="match status" value="2"/>
</dbReference>
<dbReference type="PANTHER" id="PTHR47053">
    <property type="entry name" value="MUREIN DD-ENDOPEPTIDASE MEPH-RELATED"/>
    <property type="match status" value="1"/>
</dbReference>
<feature type="domain" description="NlpC/P60" evidence="8">
    <location>
        <begin position="234"/>
        <end position="357"/>
    </location>
</feature>
<dbReference type="EC" id="3.4.-.-" evidence="9"/>
<evidence type="ECO:0000256" key="3">
    <source>
        <dbReference type="ARBA" id="ARBA00022801"/>
    </source>
</evidence>
<sequence>MFTEKKTKSTLSKALALGMVATSVSFGAQTATADAAKIENTNTTSTYKTQISKTGIVTAYALNIRKGPSTSYERIGSLAEGQKVTVTSTASNGWYKIKTSSGKVGYVSPKYLKVSTTEADKDDKDDNENTHKGTYVVKTYTKISKVGRVSVSSLNLRTGPSTSYSKKGSLHKGYVVGIVKQYSNGWYEVKLKGGKKGCVDGSYLKITSGTSSDLKNGSSSSTGKEDNNDGTVSSSRVQAVINMVKRQVGKPYVYGAAGPNSFDCSGLTYYCYKNAAGITLNRSSAAQASNGRYVSKSELKPGDLIFFNSGTNRIRHVGMYVGNGQFIHAPSPGKSVKYENLYSSYYVKGYVTARRIIG</sequence>
<feature type="domain" description="SH3b" evidence="7">
    <location>
        <begin position="144"/>
        <end position="208"/>
    </location>
</feature>
<keyword evidence="2" id="KW-0645">Protease</keyword>
<reference evidence="9" key="1">
    <citation type="submission" date="2019-11" db="EMBL/GenBank/DDBJ databases">
        <authorList>
            <person name="Feng L."/>
        </authorList>
    </citation>
    <scope>NUCLEOTIDE SEQUENCE</scope>
    <source>
        <strain evidence="9">IbartlettiiLFYP30</strain>
    </source>
</reference>
<evidence type="ECO:0000259" key="7">
    <source>
        <dbReference type="PROSITE" id="PS51781"/>
    </source>
</evidence>
<dbReference type="EMBL" id="CACRUE010000022">
    <property type="protein sequence ID" value="VYT94845.1"/>
    <property type="molecule type" value="Genomic_DNA"/>
</dbReference>
<dbReference type="SUPFAM" id="SSF50044">
    <property type="entry name" value="SH3-domain"/>
    <property type="match status" value="2"/>
</dbReference>
<feature type="chain" id="PRO_5039038385" evidence="6">
    <location>
        <begin position="28"/>
        <end position="358"/>
    </location>
</feature>
<evidence type="ECO:0000313" key="9">
    <source>
        <dbReference type="EMBL" id="VYT94845.1"/>
    </source>
</evidence>
<dbReference type="GO" id="GO:0006508">
    <property type="term" value="P:proteolysis"/>
    <property type="evidence" value="ECO:0007669"/>
    <property type="project" value="UniProtKB-KW"/>
</dbReference>
<evidence type="ECO:0000259" key="8">
    <source>
        <dbReference type="PROSITE" id="PS51935"/>
    </source>
</evidence>
<feature type="compositionally biased region" description="Polar residues" evidence="5">
    <location>
        <begin position="211"/>
        <end position="222"/>
    </location>
</feature>
<comment type="similarity">
    <text evidence="1">Belongs to the peptidase C40 family.</text>
</comment>
<proteinExistence type="inferred from homology"/>
<evidence type="ECO:0000256" key="4">
    <source>
        <dbReference type="ARBA" id="ARBA00022807"/>
    </source>
</evidence>
<dbReference type="SMART" id="SM00287">
    <property type="entry name" value="SH3b"/>
    <property type="match status" value="2"/>
</dbReference>
<dbReference type="Pfam" id="PF08239">
    <property type="entry name" value="SH3_3"/>
    <property type="match status" value="2"/>
</dbReference>
<dbReference type="InterPro" id="IPR000064">
    <property type="entry name" value="NLP_P60_dom"/>
</dbReference>
<keyword evidence="4" id="KW-0788">Thiol protease</keyword>
<keyword evidence="3 9" id="KW-0378">Hydrolase</keyword>
<keyword evidence="6" id="KW-0732">Signal</keyword>
<organism evidence="9">
    <name type="scientific">Intestinibacter bartlettii</name>
    <dbReference type="NCBI Taxonomy" id="261299"/>
    <lineage>
        <taxon>Bacteria</taxon>
        <taxon>Bacillati</taxon>
        <taxon>Bacillota</taxon>
        <taxon>Clostridia</taxon>
        <taxon>Peptostreptococcales</taxon>
        <taxon>Peptostreptococcaceae</taxon>
        <taxon>Intestinibacter</taxon>
    </lineage>
</organism>
<dbReference type="PANTHER" id="PTHR47053:SF1">
    <property type="entry name" value="MUREIN DD-ENDOPEPTIDASE MEPH-RELATED"/>
    <property type="match status" value="1"/>
</dbReference>
<dbReference type="PROSITE" id="PS51935">
    <property type="entry name" value="NLPC_P60"/>
    <property type="match status" value="1"/>
</dbReference>
<feature type="domain" description="SH3b" evidence="7">
    <location>
        <begin position="52"/>
        <end position="116"/>
    </location>
</feature>
<accession>A0A6N3AQV7</accession>
<dbReference type="Gene3D" id="3.90.1720.10">
    <property type="entry name" value="endopeptidase domain like (from Nostoc punctiforme)"/>
    <property type="match status" value="1"/>
</dbReference>
<feature type="region of interest" description="Disordered" evidence="5">
    <location>
        <begin position="211"/>
        <end position="233"/>
    </location>
</feature>
<dbReference type="GO" id="GO:0008234">
    <property type="term" value="F:cysteine-type peptidase activity"/>
    <property type="evidence" value="ECO:0007669"/>
    <property type="project" value="UniProtKB-KW"/>
</dbReference>